<dbReference type="PROSITE" id="PS50294">
    <property type="entry name" value="WD_REPEATS_REGION"/>
    <property type="match status" value="1"/>
</dbReference>
<dbReference type="OrthoDB" id="235631at2"/>
<comment type="caution">
    <text evidence="3">The sequence shown here is derived from an EMBL/GenBank/DDBJ whole genome shotgun (WGS) entry which is preliminary data.</text>
</comment>
<feature type="domain" description="Novel STAND NTPase 1" evidence="2">
    <location>
        <begin position="195"/>
        <end position="621"/>
    </location>
</feature>
<dbReference type="InterPro" id="IPR015943">
    <property type="entry name" value="WD40/YVTN_repeat-like_dom_sf"/>
</dbReference>
<keyword evidence="4" id="KW-1185">Reference proteome</keyword>
<sequence length="1378" mass="150468">MERTYRLFLSSPSDVAVERGIADRVVKRLNADLDDASIEIILWEDHFYTADSTFQDQIAKPSECDVVVCIFWKRLGSELPESYMREDGSIPTGSEFEFEDALHRATESSPKTPDVLVYRKTAPVTFQEDNLVFEKAQRDSFLSFWERWFHSEKGHFVAGFQSFETTEDFEPLFEKHLRAWIKSRQPAVDGFKGSPFRGLESYSIEDADCFFGRDRETQRARARFIVNAASGHPVLFLTGTSGSGKSSLIRAGVLANLRKSGSIPTIADDVCIAVETPASLIRSGDWANGLATSLLGVQSLGAELANSDFGTAQALAELLRNSPASVASVICRALDRASASKGNGHRMTLLLTIDQLEEVFNYPADERTSFAKCLSGLLAHANTERPQVGLIFGMRSDFRHLLNGNPELADLAGLSDVKGPNETERLLEIAHPKPGDLRDIILGPAKLAGLTYETQQNPARQLADEIEEQASRNSLPALQLLLTELYQHRDDTLLTLAAMDGLGGLGGVVAKVAEAEFEAMPASVQAALPRILRAFSVQDPENNKTLARRLPSDTFEKGTLEYDLVQRFSDRRLIVNDGETMRIAHESLLADWPRAAEIIEHNRRFSALRDRLGQRAIAFDTAPTADAKQMYLTGFDLNEGRELLMRWGAEELSDTHPTLPTFLQASIKANRRKKLSRIVAGVSVCAVVLAAAVWAWMFNLRAQEADKRAAISFQLAKAGIDLRMGDELSAISAALAATNIEDSIDTRNALAEALSELSPFHKATFAAANQLVLWQDENALQLFGTSEIKTVDVQSQLVSTQVLLESNQPLIAAHPTSDAGWLGVATDGTILDDKGQSFPFEQDEVDLVRAAQADIKQLDDGTYLIAFADDFAGAWVVRCNAAVALRCETVNVLGGQATAVSWSNDNPKLAVAYVDENNAPVAAVFERSTLFTDQATAISETHGDVGDVWLSIQWLTEEKFALAARSGALTLSTPEGGTETIPLGNLPISAQDWSATRQMLATNCHALLICLFDEHGREVARLSGHSQVILDLAFSPDGRMLASKGDNNETILWTIDQNQEFMSLLQSGGKVQTTAFTTQGGQVAYGDTTGTVFTGATTAHPFFQLKSNRSVAFLALSETNAMAVSDRNGGLAIWHAAFPMTEPDLWLPEQDAQRLAWLANGDLAFTTRAGEVGTIRLADRSNRVTVVSVPQRADGITALGVDAFATSHTGGGIYIWSNDGPKEGRLLNGNSLQEGDFSAFSMSATPSGEWLVATRGDSKVKLYNLSDPEKEASVGILRPNSKASLFSPLGAQLAVLDADGMLYIWDFDATTGWLDQKFVLRMLPKQIDPDGNKRIVGIGWLDENSLAASVDDGTIYRLEVRPEQHRDWASKVVKSAER</sequence>
<dbReference type="InterPro" id="IPR049052">
    <property type="entry name" value="nSTAND1"/>
</dbReference>
<evidence type="ECO:0000313" key="3">
    <source>
        <dbReference type="EMBL" id="KEJ89662.1"/>
    </source>
</evidence>
<dbReference type="InterPro" id="IPR001680">
    <property type="entry name" value="WD40_rpt"/>
</dbReference>
<gene>
    <name evidence="3" type="ORF">DSW25_11150</name>
</gene>
<dbReference type="GO" id="GO:0003682">
    <property type="term" value="F:chromatin binding"/>
    <property type="evidence" value="ECO:0007669"/>
    <property type="project" value="TreeGrafter"/>
</dbReference>
<keyword evidence="1" id="KW-0853">WD repeat</keyword>
<dbReference type="eggNOG" id="COG0785">
    <property type="taxonomic scope" value="Bacteria"/>
</dbReference>
<dbReference type="GO" id="GO:0006261">
    <property type="term" value="P:DNA-templated DNA replication"/>
    <property type="evidence" value="ECO:0007669"/>
    <property type="project" value="TreeGrafter"/>
</dbReference>
<dbReference type="PANTHER" id="PTHR19932:SF10">
    <property type="entry name" value="WD REPEAT AND HMG-BOX DNA-BINDING PROTEIN 1"/>
    <property type="match status" value="1"/>
</dbReference>
<dbReference type="STRING" id="1300350.Z948_3118"/>
<dbReference type="Pfam" id="PF00400">
    <property type="entry name" value="WD40"/>
    <property type="match status" value="1"/>
</dbReference>
<reference evidence="3 4" key="1">
    <citation type="submission" date="2014-01" db="EMBL/GenBank/DDBJ databases">
        <title>Sulfitobacter donghicola JCM 14565 Genome Sequencing.</title>
        <authorList>
            <person name="Lai Q."/>
            <person name="Hong Z."/>
        </authorList>
    </citation>
    <scope>NUCLEOTIDE SEQUENCE [LARGE SCALE GENOMIC DNA]</scope>
    <source>
        <strain evidence="3 4">JCM 14565</strain>
    </source>
</reference>
<dbReference type="Gene3D" id="3.40.50.300">
    <property type="entry name" value="P-loop containing nucleotide triphosphate hydrolases"/>
    <property type="match status" value="1"/>
</dbReference>
<feature type="repeat" description="WD" evidence="1">
    <location>
        <begin position="1022"/>
        <end position="1063"/>
    </location>
</feature>
<dbReference type="Gene3D" id="2.130.10.10">
    <property type="entry name" value="YVTN repeat-like/Quinoprotein amine dehydrogenase"/>
    <property type="match status" value="2"/>
</dbReference>
<dbReference type="RefSeq" id="WP_025060412.1">
    <property type="nucleotide sequence ID" value="NZ_JAMC01000003.1"/>
</dbReference>
<accession>A0A073IWB1</accession>
<name>A0A073IWB1_9RHOB</name>
<evidence type="ECO:0000313" key="4">
    <source>
        <dbReference type="Proteomes" id="UP000027734"/>
    </source>
</evidence>
<organism evidence="3 4">
    <name type="scientific">Sulfitobacter donghicola DSW-25 = KCTC 12864 = JCM 14565</name>
    <dbReference type="NCBI Taxonomy" id="1300350"/>
    <lineage>
        <taxon>Bacteria</taxon>
        <taxon>Pseudomonadati</taxon>
        <taxon>Pseudomonadota</taxon>
        <taxon>Alphaproteobacteria</taxon>
        <taxon>Rhodobacterales</taxon>
        <taxon>Roseobacteraceae</taxon>
        <taxon>Sulfitobacter</taxon>
    </lineage>
</organism>
<dbReference type="InterPro" id="IPR027417">
    <property type="entry name" value="P-loop_NTPase"/>
</dbReference>
<dbReference type="Proteomes" id="UP000027734">
    <property type="component" value="Unassembled WGS sequence"/>
</dbReference>
<dbReference type="PANTHER" id="PTHR19932">
    <property type="entry name" value="WD REPEAT AND HMG-BOX DNA BINDING PROTEIN"/>
    <property type="match status" value="1"/>
</dbReference>
<dbReference type="EMBL" id="JAMC01000003">
    <property type="protein sequence ID" value="KEJ89662.1"/>
    <property type="molecule type" value="Genomic_DNA"/>
</dbReference>
<dbReference type="SUPFAM" id="SSF69322">
    <property type="entry name" value="Tricorn protease domain 2"/>
    <property type="match status" value="2"/>
</dbReference>
<evidence type="ECO:0000259" key="2">
    <source>
        <dbReference type="Pfam" id="PF20703"/>
    </source>
</evidence>
<evidence type="ECO:0000256" key="1">
    <source>
        <dbReference type="PROSITE-ProRule" id="PRU00221"/>
    </source>
</evidence>
<dbReference type="GO" id="GO:0006281">
    <property type="term" value="P:DNA repair"/>
    <property type="evidence" value="ECO:0007669"/>
    <property type="project" value="TreeGrafter"/>
</dbReference>
<dbReference type="Pfam" id="PF20703">
    <property type="entry name" value="nSTAND1"/>
    <property type="match status" value="1"/>
</dbReference>
<proteinExistence type="predicted"/>
<protein>
    <recommendedName>
        <fullName evidence="2">Novel STAND NTPase 1 domain-containing protein</fullName>
    </recommendedName>
</protein>
<dbReference type="SMART" id="SM00320">
    <property type="entry name" value="WD40"/>
    <property type="match status" value="4"/>
</dbReference>
<dbReference type="PROSITE" id="PS50082">
    <property type="entry name" value="WD_REPEATS_2"/>
    <property type="match status" value="1"/>
</dbReference>
<dbReference type="eggNOG" id="COG2319">
    <property type="taxonomic scope" value="Bacteria"/>
</dbReference>